<keyword evidence="2" id="KW-1185">Reference proteome</keyword>
<dbReference type="Proteomes" id="UP000185812">
    <property type="component" value="Unassembled WGS sequence"/>
</dbReference>
<dbReference type="AlphaFoldDB" id="A0A1M6PSQ2"/>
<dbReference type="STRING" id="633813.SAMN04488087_0304"/>
<evidence type="ECO:0000313" key="1">
    <source>
        <dbReference type="EMBL" id="SHK10911.1"/>
    </source>
</evidence>
<protein>
    <recommendedName>
        <fullName evidence="3">ABC transporter ATPase</fullName>
    </recommendedName>
</protein>
<dbReference type="OrthoDB" id="1495342at2"/>
<proteinExistence type="predicted"/>
<dbReference type="RefSeq" id="WP_072714172.1">
    <property type="nucleotide sequence ID" value="NZ_FRAU01000001.1"/>
</dbReference>
<dbReference type="EMBL" id="FRAU01000001">
    <property type="protein sequence ID" value="SHK10911.1"/>
    <property type="molecule type" value="Genomic_DNA"/>
</dbReference>
<evidence type="ECO:0008006" key="3">
    <source>
        <dbReference type="Google" id="ProtNLM"/>
    </source>
</evidence>
<organism evidence="1 2">
    <name type="scientific">Rhodothermus profundi</name>
    <dbReference type="NCBI Taxonomy" id="633813"/>
    <lineage>
        <taxon>Bacteria</taxon>
        <taxon>Pseudomonadati</taxon>
        <taxon>Rhodothermota</taxon>
        <taxon>Rhodothermia</taxon>
        <taxon>Rhodothermales</taxon>
        <taxon>Rhodothermaceae</taxon>
        <taxon>Rhodothermus</taxon>
    </lineage>
</organism>
<evidence type="ECO:0000313" key="2">
    <source>
        <dbReference type="Proteomes" id="UP000185812"/>
    </source>
</evidence>
<sequence>MQLFAAFPDEARLWIFAASRSLSPTETQTLLASLQPFLASWQAHGLPVHGQAAMLHQRFLLLAGYVPNGEISGCSIDAATRAVNAAGQALGITWLSPLVIFYRDAEGTVQHATRAQFRRLIAAGQVTAATPVFDLSLTTVGELRRGAFEKPAGQSWHARVFSLTPQP</sequence>
<gene>
    <name evidence="1" type="ORF">SAMN04488087_0304</name>
</gene>
<reference evidence="2" key="1">
    <citation type="submission" date="2016-11" db="EMBL/GenBank/DDBJ databases">
        <authorList>
            <person name="Varghese N."/>
            <person name="Submissions S."/>
        </authorList>
    </citation>
    <scope>NUCLEOTIDE SEQUENCE [LARGE SCALE GENOMIC DNA]</scope>
    <source>
        <strain evidence="2">DSM 22212</strain>
    </source>
</reference>
<accession>A0A1M6PSQ2</accession>
<name>A0A1M6PSQ2_9BACT</name>